<dbReference type="InterPro" id="IPR003593">
    <property type="entry name" value="AAA+_ATPase"/>
</dbReference>
<dbReference type="GO" id="GO:0005524">
    <property type="term" value="F:ATP binding"/>
    <property type="evidence" value="ECO:0007669"/>
    <property type="project" value="UniProtKB-KW"/>
</dbReference>
<evidence type="ECO:0000256" key="2">
    <source>
        <dbReference type="ARBA" id="ARBA00022840"/>
    </source>
</evidence>
<dbReference type="AlphaFoldDB" id="X0US38"/>
<dbReference type="FunFam" id="3.40.50.300:FF:000011">
    <property type="entry name" value="Putative ABC transporter ATP-binding component"/>
    <property type="match status" value="1"/>
</dbReference>
<sequence>MLSVSNISKSYNARYLFSGISFNAGMRDRIAVIGQNGTGKTTLFEIISGNISPDSGVISMRKNATIGYLKQDINPSFGRSLLEEIAKSSTSINNLAHKIQLLQEELAEEQDKEDISGMLRELGNLQHAFESSGGYNTEYEARIVLSGLGFAESDFSRSLAEFSGGWRIRVELAKLLFLNPDLLILDEPTNHLDLETTSWFENYLKSYQGMVLVTSHDRAFLNNVVKKVIAIEKDEV</sequence>
<gene>
    <name evidence="4" type="ORF">S01H1_38192</name>
</gene>
<dbReference type="InterPro" id="IPR027417">
    <property type="entry name" value="P-loop_NTPase"/>
</dbReference>
<evidence type="ECO:0000313" key="4">
    <source>
        <dbReference type="EMBL" id="GAG03103.1"/>
    </source>
</evidence>
<dbReference type="Gene3D" id="3.40.50.300">
    <property type="entry name" value="P-loop containing nucleotide triphosphate hydrolases"/>
    <property type="match status" value="1"/>
</dbReference>
<name>X0US38_9ZZZZ</name>
<dbReference type="SMART" id="SM00382">
    <property type="entry name" value="AAA"/>
    <property type="match status" value="1"/>
</dbReference>
<keyword evidence="1" id="KW-0547">Nucleotide-binding</keyword>
<organism evidence="4">
    <name type="scientific">marine sediment metagenome</name>
    <dbReference type="NCBI Taxonomy" id="412755"/>
    <lineage>
        <taxon>unclassified sequences</taxon>
        <taxon>metagenomes</taxon>
        <taxon>ecological metagenomes</taxon>
    </lineage>
</organism>
<dbReference type="CDD" id="cd03221">
    <property type="entry name" value="ABCF_EF-3"/>
    <property type="match status" value="1"/>
</dbReference>
<keyword evidence="2" id="KW-0067">ATP-binding</keyword>
<evidence type="ECO:0000256" key="1">
    <source>
        <dbReference type="ARBA" id="ARBA00022741"/>
    </source>
</evidence>
<evidence type="ECO:0000259" key="3">
    <source>
        <dbReference type="PROSITE" id="PS50893"/>
    </source>
</evidence>
<proteinExistence type="predicted"/>
<protein>
    <recommendedName>
        <fullName evidence="3">ABC transporter domain-containing protein</fullName>
    </recommendedName>
</protein>
<dbReference type="PANTHER" id="PTHR42855:SF2">
    <property type="entry name" value="DRUG RESISTANCE ABC TRANSPORTER,ATP-BINDING PROTEIN"/>
    <property type="match status" value="1"/>
</dbReference>
<dbReference type="EMBL" id="BARS01024027">
    <property type="protein sequence ID" value="GAG03103.1"/>
    <property type="molecule type" value="Genomic_DNA"/>
</dbReference>
<feature type="non-terminal residue" evidence="4">
    <location>
        <position position="236"/>
    </location>
</feature>
<reference evidence="4" key="1">
    <citation type="journal article" date="2014" name="Front. Microbiol.">
        <title>High frequency of phylogenetically diverse reductive dehalogenase-homologous genes in deep subseafloor sedimentary metagenomes.</title>
        <authorList>
            <person name="Kawai M."/>
            <person name="Futagami T."/>
            <person name="Toyoda A."/>
            <person name="Takaki Y."/>
            <person name="Nishi S."/>
            <person name="Hori S."/>
            <person name="Arai W."/>
            <person name="Tsubouchi T."/>
            <person name="Morono Y."/>
            <person name="Uchiyama I."/>
            <person name="Ito T."/>
            <person name="Fujiyama A."/>
            <person name="Inagaki F."/>
            <person name="Takami H."/>
        </authorList>
    </citation>
    <scope>NUCLEOTIDE SEQUENCE</scope>
    <source>
        <strain evidence="4">Expedition CK06-06</strain>
    </source>
</reference>
<dbReference type="InterPro" id="IPR003439">
    <property type="entry name" value="ABC_transporter-like_ATP-bd"/>
</dbReference>
<dbReference type="GO" id="GO:0016887">
    <property type="term" value="F:ATP hydrolysis activity"/>
    <property type="evidence" value="ECO:0007669"/>
    <property type="project" value="InterPro"/>
</dbReference>
<dbReference type="Pfam" id="PF00005">
    <property type="entry name" value="ABC_tran"/>
    <property type="match status" value="1"/>
</dbReference>
<comment type="caution">
    <text evidence="4">The sequence shown here is derived from an EMBL/GenBank/DDBJ whole genome shotgun (WGS) entry which is preliminary data.</text>
</comment>
<dbReference type="InterPro" id="IPR051309">
    <property type="entry name" value="ABCF_ATPase"/>
</dbReference>
<dbReference type="SUPFAM" id="SSF52540">
    <property type="entry name" value="P-loop containing nucleoside triphosphate hydrolases"/>
    <property type="match status" value="1"/>
</dbReference>
<dbReference type="PROSITE" id="PS50893">
    <property type="entry name" value="ABC_TRANSPORTER_2"/>
    <property type="match status" value="1"/>
</dbReference>
<accession>X0US38</accession>
<feature type="domain" description="ABC transporter" evidence="3">
    <location>
        <begin position="2"/>
        <end position="236"/>
    </location>
</feature>
<dbReference type="PANTHER" id="PTHR42855">
    <property type="entry name" value="ABC TRANSPORTER ATP-BINDING SUBUNIT"/>
    <property type="match status" value="1"/>
</dbReference>